<dbReference type="RefSeq" id="WP_083732942.1">
    <property type="nucleotide sequence ID" value="NZ_CP014263.1"/>
</dbReference>
<keyword evidence="1" id="KW-0732">Signal</keyword>
<dbReference type="Proteomes" id="UP000187941">
    <property type="component" value="Chromosome"/>
</dbReference>
<evidence type="ECO:0000313" key="4">
    <source>
        <dbReference type="Proteomes" id="UP000187941"/>
    </source>
</evidence>
<feature type="chain" id="PRO_5012297997" description="Alginate export domain-containing protein" evidence="1">
    <location>
        <begin position="27"/>
        <end position="456"/>
    </location>
</feature>
<sequence length="456" mass="50252">MNFFIRRKTFLRFCALAVLYSTAAEAQVSLSGQLRTRTEYRNGQGTLLANDAPSAFFTSQRTRISAAYAAYRIKAFVTVQDVRVWGQDASTINRTTNADLNGLMLHEAWGEISLLDTNQTKSGNEFLLKIGRQELVYDDVRLLGNLDWLQQARRHDMALLKYAAKGWMLHAGIAYNQNREQKSGTIYNGVPAAYPAGTNGIGTAYKSLQFVYLGRKFNGGTASFLVIKDDFNQFTTSPASGTVAATKTYTDGVWSRVTLGSYVNATLKKLTLKGEAYYQTGRDPAGRMLSAYLLSGALTYATGRKTAITIGEDYTSGNEPGVATATNRRFDPLYGTPHKHWGLMDYFYVADGFGIGGLSDFYVKGRWKPLDKLTVTADFHQFASTNTVLAADKTPLNKPSFGQEFDLVGQYALTKQIGLEGGYCVFNATDALAAAKAISNAQKMNTWGYLMVNLKF</sequence>
<evidence type="ECO:0000259" key="2">
    <source>
        <dbReference type="Pfam" id="PF13372"/>
    </source>
</evidence>
<protein>
    <recommendedName>
        <fullName evidence="2">Alginate export domain-containing protein</fullName>
    </recommendedName>
</protein>
<evidence type="ECO:0000256" key="1">
    <source>
        <dbReference type="SAM" id="SignalP"/>
    </source>
</evidence>
<proteinExistence type="predicted"/>
<dbReference type="KEGG" id="smon:AWR27_22155"/>
<dbReference type="InterPro" id="IPR025388">
    <property type="entry name" value="Alginate_export_dom"/>
</dbReference>
<reference evidence="3 4" key="1">
    <citation type="submission" date="2016-01" db="EMBL/GenBank/DDBJ databases">
        <authorList>
            <person name="Oliw E.H."/>
        </authorList>
    </citation>
    <scope>NUCLEOTIDE SEQUENCE [LARGE SCALE GENOMIC DNA]</scope>
    <source>
        <strain evidence="3 4">DY10</strain>
    </source>
</reference>
<accession>A0A1P9X2E6</accession>
<dbReference type="AlphaFoldDB" id="A0A1P9X2E6"/>
<dbReference type="EMBL" id="CP014263">
    <property type="protein sequence ID" value="AQG81768.1"/>
    <property type="molecule type" value="Genomic_DNA"/>
</dbReference>
<evidence type="ECO:0000313" key="3">
    <source>
        <dbReference type="EMBL" id="AQG81768.1"/>
    </source>
</evidence>
<organism evidence="3 4">
    <name type="scientific">Spirosoma montaniterrae</name>
    <dbReference type="NCBI Taxonomy" id="1178516"/>
    <lineage>
        <taxon>Bacteria</taxon>
        <taxon>Pseudomonadati</taxon>
        <taxon>Bacteroidota</taxon>
        <taxon>Cytophagia</taxon>
        <taxon>Cytophagales</taxon>
        <taxon>Cytophagaceae</taxon>
        <taxon>Spirosoma</taxon>
    </lineage>
</organism>
<keyword evidence="4" id="KW-1185">Reference proteome</keyword>
<dbReference type="STRING" id="1178516.AWR27_22155"/>
<dbReference type="OrthoDB" id="1070463at2"/>
<feature type="domain" description="Alginate export" evidence="2">
    <location>
        <begin position="28"/>
        <end position="436"/>
    </location>
</feature>
<name>A0A1P9X2E6_9BACT</name>
<dbReference type="Pfam" id="PF13372">
    <property type="entry name" value="Alginate_exp"/>
    <property type="match status" value="1"/>
</dbReference>
<feature type="signal peptide" evidence="1">
    <location>
        <begin position="1"/>
        <end position="26"/>
    </location>
</feature>
<gene>
    <name evidence="3" type="ORF">AWR27_22155</name>
</gene>